<evidence type="ECO:0000256" key="4">
    <source>
        <dbReference type="ARBA" id="ARBA00022840"/>
    </source>
</evidence>
<dbReference type="InterPro" id="IPR005144">
    <property type="entry name" value="ATP-cone_dom"/>
</dbReference>
<keyword evidence="7 8" id="KW-0804">Transcription</keyword>
<dbReference type="NCBIfam" id="TIGR00244">
    <property type="entry name" value="transcriptional regulator NrdR"/>
    <property type="match status" value="1"/>
</dbReference>
<keyword evidence="8" id="KW-0479">Metal-binding</keyword>
<comment type="caution">
    <text evidence="11">The sequence shown here is derived from an EMBL/GenBank/DDBJ whole genome shotgun (WGS) entry which is preliminary data.</text>
</comment>
<keyword evidence="8" id="KW-0863">Zinc-finger</keyword>
<dbReference type="Pfam" id="PF03477">
    <property type="entry name" value="ATP-cone"/>
    <property type="match status" value="1"/>
</dbReference>
<keyword evidence="2 8" id="KW-0547">Nucleotide-binding</keyword>
<evidence type="ECO:0000256" key="9">
    <source>
        <dbReference type="SAM" id="MobiDB-lite"/>
    </source>
</evidence>
<dbReference type="Proteomes" id="UP000660021">
    <property type="component" value="Unassembled WGS sequence"/>
</dbReference>
<keyword evidence="12" id="KW-1185">Reference proteome</keyword>
<accession>A0ABR7HTV1</accession>
<evidence type="ECO:0000313" key="11">
    <source>
        <dbReference type="EMBL" id="MBC5730949.1"/>
    </source>
</evidence>
<evidence type="ECO:0000256" key="1">
    <source>
        <dbReference type="ARBA" id="ARBA00022491"/>
    </source>
</evidence>
<evidence type="ECO:0000256" key="7">
    <source>
        <dbReference type="ARBA" id="ARBA00023163"/>
    </source>
</evidence>
<comment type="function">
    <text evidence="8">Negatively regulates transcription of bacterial ribonucleotide reductase nrd genes and operons by binding to NrdR-boxes.</text>
</comment>
<name>A0ABR7HTV1_9FIRM</name>
<evidence type="ECO:0000256" key="8">
    <source>
        <dbReference type="HAMAP-Rule" id="MF_00440"/>
    </source>
</evidence>
<comment type="similarity">
    <text evidence="8">Belongs to the NrdR family.</text>
</comment>
<proteinExistence type="inferred from homology"/>
<feature type="zinc finger region" evidence="8">
    <location>
        <begin position="3"/>
        <end position="34"/>
    </location>
</feature>
<dbReference type="RefSeq" id="WP_101692686.1">
    <property type="nucleotide sequence ID" value="NZ_JACOPR010000004.1"/>
</dbReference>
<evidence type="ECO:0000256" key="6">
    <source>
        <dbReference type="ARBA" id="ARBA00023125"/>
    </source>
</evidence>
<reference evidence="11 12" key="1">
    <citation type="submission" date="2020-08" db="EMBL/GenBank/DDBJ databases">
        <title>Genome public.</title>
        <authorList>
            <person name="Liu C."/>
            <person name="Sun Q."/>
        </authorList>
    </citation>
    <scope>NUCLEOTIDE SEQUENCE [LARGE SCALE GENOMIC DNA]</scope>
    <source>
        <strain evidence="11 12">New-38</strain>
    </source>
</reference>
<organism evidence="11 12">
    <name type="scientific">Pseudoflavonifractor hominis</name>
    <dbReference type="NCBI Taxonomy" id="2763059"/>
    <lineage>
        <taxon>Bacteria</taxon>
        <taxon>Bacillati</taxon>
        <taxon>Bacillota</taxon>
        <taxon>Clostridia</taxon>
        <taxon>Eubacteriales</taxon>
        <taxon>Oscillospiraceae</taxon>
        <taxon>Pseudoflavonifractor</taxon>
    </lineage>
</organism>
<evidence type="ECO:0000256" key="2">
    <source>
        <dbReference type="ARBA" id="ARBA00022741"/>
    </source>
</evidence>
<keyword evidence="3 8" id="KW-0862">Zinc</keyword>
<dbReference type="InterPro" id="IPR003796">
    <property type="entry name" value="RNR_NrdR-like"/>
</dbReference>
<evidence type="ECO:0000256" key="5">
    <source>
        <dbReference type="ARBA" id="ARBA00023015"/>
    </source>
</evidence>
<feature type="region of interest" description="Disordered" evidence="9">
    <location>
        <begin position="1"/>
        <end position="21"/>
    </location>
</feature>
<keyword evidence="1 8" id="KW-0678">Repressor</keyword>
<dbReference type="EMBL" id="JACOPR010000004">
    <property type="protein sequence ID" value="MBC5730949.1"/>
    <property type="molecule type" value="Genomic_DNA"/>
</dbReference>
<evidence type="ECO:0000256" key="3">
    <source>
        <dbReference type="ARBA" id="ARBA00022833"/>
    </source>
</evidence>
<feature type="domain" description="ATP-cone" evidence="10">
    <location>
        <begin position="49"/>
        <end position="139"/>
    </location>
</feature>
<evidence type="ECO:0000313" key="12">
    <source>
        <dbReference type="Proteomes" id="UP000660021"/>
    </source>
</evidence>
<sequence>MRCPYCANPESKVVDSRPSDEGASIRRRRECLVCHKRFTTYETMESLPLVVIKKDGSRQTFDKSKLLNGMLRACEKRPVSFDTLEAIANEIEQTLQNALDREVSSTHIGEMVMERLRGVDEVAYVRFASVYREFKDISSFMDELDKLIREK</sequence>
<protein>
    <recommendedName>
        <fullName evidence="8">Transcriptional repressor NrdR</fullName>
    </recommendedName>
</protein>
<dbReference type="PROSITE" id="PS51161">
    <property type="entry name" value="ATP_CONE"/>
    <property type="match status" value="1"/>
</dbReference>
<dbReference type="Pfam" id="PF22811">
    <property type="entry name" value="Zn_ribbon_NrdR"/>
    <property type="match status" value="1"/>
</dbReference>
<keyword evidence="6 8" id="KW-0238">DNA-binding</keyword>
<dbReference type="PANTHER" id="PTHR30455">
    <property type="entry name" value="TRANSCRIPTIONAL REPRESSOR NRDR"/>
    <property type="match status" value="1"/>
</dbReference>
<gene>
    <name evidence="8 11" type="primary">nrdR</name>
    <name evidence="11" type="ORF">H8S34_08915</name>
</gene>
<dbReference type="InterPro" id="IPR055173">
    <property type="entry name" value="NrdR-like_N"/>
</dbReference>
<feature type="compositionally biased region" description="Basic and acidic residues" evidence="9">
    <location>
        <begin position="12"/>
        <end position="21"/>
    </location>
</feature>
<keyword evidence="5 8" id="KW-0805">Transcription regulation</keyword>
<evidence type="ECO:0000259" key="10">
    <source>
        <dbReference type="PROSITE" id="PS51161"/>
    </source>
</evidence>
<dbReference type="PANTHER" id="PTHR30455:SF2">
    <property type="entry name" value="TRANSCRIPTIONAL REPRESSOR NRDR"/>
    <property type="match status" value="1"/>
</dbReference>
<keyword evidence="4 8" id="KW-0067">ATP-binding</keyword>
<dbReference type="HAMAP" id="MF_00440">
    <property type="entry name" value="NrdR"/>
    <property type="match status" value="1"/>
</dbReference>
<comment type="cofactor">
    <cofactor evidence="8">
        <name>Zn(2+)</name>
        <dbReference type="ChEBI" id="CHEBI:29105"/>
    </cofactor>
    <text evidence="8">Binds 1 zinc ion.</text>
</comment>